<proteinExistence type="predicted"/>
<feature type="region of interest" description="Disordered" evidence="1">
    <location>
        <begin position="20"/>
        <end position="75"/>
    </location>
</feature>
<name>A0A8X6GRY4_TRICU</name>
<comment type="caution">
    <text evidence="2">The sequence shown here is derived from an EMBL/GenBank/DDBJ whole genome shotgun (WGS) entry which is preliminary data.</text>
</comment>
<feature type="compositionally biased region" description="Polar residues" evidence="1">
    <location>
        <begin position="52"/>
        <end position="61"/>
    </location>
</feature>
<dbReference type="Proteomes" id="UP000887116">
    <property type="component" value="Unassembled WGS sequence"/>
</dbReference>
<dbReference type="AlphaFoldDB" id="A0A8X6GRY4"/>
<protein>
    <submittedName>
        <fullName evidence="2">Uncharacterized protein</fullName>
    </submittedName>
</protein>
<evidence type="ECO:0000256" key="1">
    <source>
        <dbReference type="SAM" id="MobiDB-lite"/>
    </source>
</evidence>
<dbReference type="EMBL" id="BMAO01026326">
    <property type="protein sequence ID" value="GFR08609.1"/>
    <property type="molecule type" value="Genomic_DNA"/>
</dbReference>
<sequence>MVAERLGLIPPITYNFDEEKKSKEGRGGARMTNLRSCRVLTSPPEAKLDTTHGVSSHSTMTDSKKKRVTVTHSDSRDVSVNDICKQIPFSSMM</sequence>
<reference evidence="2" key="1">
    <citation type="submission" date="2020-07" db="EMBL/GenBank/DDBJ databases">
        <title>Multicomponent nature underlies the extraordinary mechanical properties of spider dragline silk.</title>
        <authorList>
            <person name="Kono N."/>
            <person name="Nakamura H."/>
            <person name="Mori M."/>
            <person name="Yoshida Y."/>
            <person name="Ohtoshi R."/>
            <person name="Malay A.D."/>
            <person name="Moran D.A.P."/>
            <person name="Tomita M."/>
            <person name="Numata K."/>
            <person name="Arakawa K."/>
        </authorList>
    </citation>
    <scope>NUCLEOTIDE SEQUENCE</scope>
</reference>
<organism evidence="2 3">
    <name type="scientific">Trichonephila clavata</name>
    <name type="common">Joro spider</name>
    <name type="synonym">Nephila clavata</name>
    <dbReference type="NCBI Taxonomy" id="2740835"/>
    <lineage>
        <taxon>Eukaryota</taxon>
        <taxon>Metazoa</taxon>
        <taxon>Ecdysozoa</taxon>
        <taxon>Arthropoda</taxon>
        <taxon>Chelicerata</taxon>
        <taxon>Arachnida</taxon>
        <taxon>Araneae</taxon>
        <taxon>Araneomorphae</taxon>
        <taxon>Entelegynae</taxon>
        <taxon>Araneoidea</taxon>
        <taxon>Nephilidae</taxon>
        <taxon>Trichonephila</taxon>
    </lineage>
</organism>
<gene>
    <name evidence="2" type="ORF">TNCT_220841</name>
</gene>
<evidence type="ECO:0000313" key="3">
    <source>
        <dbReference type="Proteomes" id="UP000887116"/>
    </source>
</evidence>
<accession>A0A8X6GRY4</accession>
<evidence type="ECO:0000313" key="2">
    <source>
        <dbReference type="EMBL" id="GFR08609.1"/>
    </source>
</evidence>
<keyword evidence="3" id="KW-1185">Reference proteome</keyword>